<dbReference type="SUPFAM" id="SSF51161">
    <property type="entry name" value="Trimeric LpxA-like enzymes"/>
    <property type="match status" value="1"/>
</dbReference>
<sequence length="73" mass="7447">MAGAVVGPYALIGKGCILNANATADHDSEMADYSHLGVGVAIAGTACLGEGAWLHAGRSAGYGVEVDDWEVWK</sequence>
<organism evidence="1 2">
    <name type="scientific">Pseudidiomarina maritima</name>
    <dbReference type="NCBI Taxonomy" id="519453"/>
    <lineage>
        <taxon>Bacteria</taxon>
        <taxon>Pseudomonadati</taxon>
        <taxon>Pseudomonadota</taxon>
        <taxon>Gammaproteobacteria</taxon>
        <taxon>Alteromonadales</taxon>
        <taxon>Idiomarinaceae</taxon>
        <taxon>Pseudidiomarina</taxon>
    </lineage>
</organism>
<proteinExistence type="predicted"/>
<keyword evidence="2" id="KW-1185">Reference proteome</keyword>
<gene>
    <name evidence="1" type="ORF">DET45_1292</name>
</gene>
<comment type="caution">
    <text evidence="1">The sequence shown here is derived from an EMBL/GenBank/DDBJ whole genome shotgun (WGS) entry which is preliminary data.</text>
</comment>
<evidence type="ECO:0000313" key="2">
    <source>
        <dbReference type="Proteomes" id="UP000246964"/>
    </source>
</evidence>
<evidence type="ECO:0000313" key="1">
    <source>
        <dbReference type="EMBL" id="PWW06850.1"/>
    </source>
</evidence>
<protein>
    <recommendedName>
        <fullName evidence="3">Transferase family hexapeptide repeat protein</fullName>
    </recommendedName>
</protein>
<dbReference type="AlphaFoldDB" id="A0A317PXZ3"/>
<reference evidence="1 2" key="1">
    <citation type="submission" date="2018-05" db="EMBL/GenBank/DDBJ databases">
        <title>Freshwater and sediment microbial communities from various areas in North America, analyzing microbe dynamics in response to fracking.</title>
        <authorList>
            <person name="Lamendella R."/>
        </authorList>
    </citation>
    <scope>NUCLEOTIDE SEQUENCE [LARGE SCALE GENOMIC DNA]</scope>
    <source>
        <strain evidence="1 2">125B1</strain>
    </source>
</reference>
<dbReference type="Gene3D" id="2.160.10.10">
    <property type="entry name" value="Hexapeptide repeat proteins"/>
    <property type="match status" value="1"/>
</dbReference>
<dbReference type="InterPro" id="IPR011004">
    <property type="entry name" value="Trimer_LpxA-like_sf"/>
</dbReference>
<evidence type="ECO:0008006" key="3">
    <source>
        <dbReference type="Google" id="ProtNLM"/>
    </source>
</evidence>
<dbReference type="EMBL" id="QGTT01000029">
    <property type="protein sequence ID" value="PWW06850.1"/>
    <property type="molecule type" value="Genomic_DNA"/>
</dbReference>
<name>A0A317PXZ3_9GAMM</name>
<accession>A0A317PXZ3</accession>
<dbReference type="Proteomes" id="UP000246964">
    <property type="component" value="Unassembled WGS sequence"/>
</dbReference>